<dbReference type="InterPro" id="IPR013525">
    <property type="entry name" value="ABC2_TM"/>
</dbReference>
<evidence type="ECO:0000256" key="5">
    <source>
        <dbReference type="SAM" id="Phobius"/>
    </source>
</evidence>
<evidence type="ECO:0000313" key="7">
    <source>
        <dbReference type="EMBL" id="CDR27125.1"/>
    </source>
</evidence>
<feature type="transmembrane region" description="Helical" evidence="5">
    <location>
        <begin position="242"/>
        <end position="268"/>
    </location>
</feature>
<keyword evidence="4 5" id="KW-0472">Membrane</keyword>
<feature type="transmembrane region" description="Helical" evidence="5">
    <location>
        <begin position="20"/>
        <end position="38"/>
    </location>
</feature>
<name>A0A077UFT4_9STAP</name>
<feature type="transmembrane region" description="Helical" evidence="5">
    <location>
        <begin position="198"/>
        <end position="221"/>
    </location>
</feature>
<feature type="transmembrane region" description="Helical" evidence="5">
    <location>
        <begin position="280"/>
        <end position="300"/>
    </location>
</feature>
<reference evidence="7 8" key="1">
    <citation type="submission" date="2014-05" db="EMBL/GenBank/DDBJ databases">
        <authorList>
            <person name="Aslett A.Martin."/>
            <person name="De Silva Nishadi"/>
        </authorList>
    </citation>
    <scope>NUCLEOTIDE SEQUENCE [LARGE SCALE GENOMIC DNA]</scope>
</reference>
<feature type="transmembrane region" description="Helical" evidence="5">
    <location>
        <begin position="367"/>
        <end position="386"/>
    </location>
</feature>
<feature type="domain" description="ABC-2 type transporter transmembrane" evidence="6">
    <location>
        <begin position="17"/>
        <end position="380"/>
    </location>
</feature>
<dbReference type="GO" id="GO:0016020">
    <property type="term" value="C:membrane"/>
    <property type="evidence" value="ECO:0007669"/>
    <property type="project" value="UniProtKB-SubCell"/>
</dbReference>
<gene>
    <name evidence="7" type="ORF">ERS140147_00368</name>
</gene>
<evidence type="ECO:0000256" key="1">
    <source>
        <dbReference type="ARBA" id="ARBA00004141"/>
    </source>
</evidence>
<proteinExistence type="predicted"/>
<dbReference type="AlphaFoldDB" id="A0A077UFT4"/>
<dbReference type="EMBL" id="CCEH01000002">
    <property type="protein sequence ID" value="CDR27125.1"/>
    <property type="molecule type" value="Genomic_DNA"/>
</dbReference>
<evidence type="ECO:0000256" key="2">
    <source>
        <dbReference type="ARBA" id="ARBA00022692"/>
    </source>
</evidence>
<keyword evidence="2 5" id="KW-0812">Transmembrane</keyword>
<dbReference type="Proteomes" id="UP000044616">
    <property type="component" value="Unassembled WGS sequence"/>
</dbReference>
<protein>
    <submittedName>
        <fullName evidence="7">ABC-2 transporter family protein</fullName>
    </submittedName>
</protein>
<evidence type="ECO:0000313" key="8">
    <source>
        <dbReference type="Proteomes" id="UP000044616"/>
    </source>
</evidence>
<feature type="transmembrane region" description="Helical" evidence="5">
    <location>
        <begin position="312"/>
        <end position="330"/>
    </location>
</feature>
<evidence type="ECO:0000256" key="4">
    <source>
        <dbReference type="ARBA" id="ARBA00023136"/>
    </source>
</evidence>
<keyword evidence="3 5" id="KW-1133">Transmembrane helix</keyword>
<comment type="subcellular location">
    <subcellularLocation>
        <location evidence="1">Membrane</location>
        <topology evidence="1">Multi-pass membrane protein</topology>
    </subcellularLocation>
</comment>
<organism evidence="7 8">
    <name type="scientific">Staphylococcus schweitzeri</name>
    <dbReference type="NCBI Taxonomy" id="1654388"/>
    <lineage>
        <taxon>Bacteria</taxon>
        <taxon>Bacillati</taxon>
        <taxon>Bacillota</taxon>
        <taxon>Bacilli</taxon>
        <taxon>Bacillales</taxon>
        <taxon>Staphylococcaceae</taxon>
        <taxon>Staphylococcus</taxon>
    </lineage>
</organism>
<sequence length="388" mass="44549">MKTIHLFRIYHSFLLKKWYLIIYLLFILAALLITLTTIQHVTEDDNHFNIGVVDKDQSSETKLILSSIGKGSNLGKNVSIKAYDDKQAHTLLKQHKLQGYFVFDKGMTRAFYKQGELPISVYTYDQQSMKSVVLSQLTDSVYQRLMLSMGGILAFQDLAPKASHSDSINVMTDLLITGLNRSGAFNLEPIHLYNTGSYYAITGFLAAIFIFALSLFTVLKMNQDTVLKERLKMFHFSKERLLIIRAFITWFYTMLWSIVGVVWIMYSISNTFELYNWPTLAIHLSYYVTFLILCLLLIELLTTDLMNGICKIMLAIIVLMLSGMTVPTIFLQHVANGIFTIQPFAIVTNQLLEIILNNYILELHPSFYLSLIALIIINLAVLVWRYRQ</sequence>
<dbReference type="Pfam" id="PF12698">
    <property type="entry name" value="ABC2_membrane_3"/>
    <property type="match status" value="1"/>
</dbReference>
<accession>A0A077UFT4</accession>
<evidence type="ECO:0000259" key="6">
    <source>
        <dbReference type="Pfam" id="PF12698"/>
    </source>
</evidence>
<dbReference type="RefSeq" id="WP_047529238.1">
    <property type="nucleotide sequence ID" value="NZ_CCEH01000002.1"/>
</dbReference>
<evidence type="ECO:0000256" key="3">
    <source>
        <dbReference type="ARBA" id="ARBA00022989"/>
    </source>
</evidence>
<dbReference type="Gene3D" id="3.40.1710.10">
    <property type="entry name" value="abc type-2 transporter like domain"/>
    <property type="match status" value="1"/>
</dbReference>
<dbReference type="GO" id="GO:0140359">
    <property type="term" value="F:ABC-type transporter activity"/>
    <property type="evidence" value="ECO:0007669"/>
    <property type="project" value="InterPro"/>
</dbReference>